<dbReference type="Pfam" id="PF02209">
    <property type="entry name" value="VHP"/>
    <property type="match status" value="1"/>
</dbReference>
<dbReference type="InterPro" id="IPR036886">
    <property type="entry name" value="Villin_headpiece_dom_sf"/>
</dbReference>
<name>A0AAN5DEU6_9BILA</name>
<comment type="similarity">
    <text evidence="1">Belongs to the villin/gelsolin family.</text>
</comment>
<dbReference type="AlphaFoldDB" id="A0AAN5DEU6"/>
<evidence type="ECO:0000313" key="5">
    <source>
        <dbReference type="EMBL" id="GMR60790.1"/>
    </source>
</evidence>
<dbReference type="GO" id="GO:0005737">
    <property type="term" value="C:cytoplasm"/>
    <property type="evidence" value="ECO:0007669"/>
    <property type="project" value="TreeGrafter"/>
</dbReference>
<dbReference type="InterPro" id="IPR003128">
    <property type="entry name" value="Villin_headpiece"/>
</dbReference>
<dbReference type="SMART" id="SM00262">
    <property type="entry name" value="GEL"/>
    <property type="match status" value="2"/>
</dbReference>
<dbReference type="Proteomes" id="UP001328107">
    <property type="component" value="Unassembled WGS sequence"/>
</dbReference>
<evidence type="ECO:0000259" key="4">
    <source>
        <dbReference type="PROSITE" id="PS51089"/>
    </source>
</evidence>
<keyword evidence="3" id="KW-0009">Actin-binding</keyword>
<dbReference type="GO" id="GO:0008154">
    <property type="term" value="P:actin polymerization or depolymerization"/>
    <property type="evidence" value="ECO:0007669"/>
    <property type="project" value="TreeGrafter"/>
</dbReference>
<feature type="domain" description="HP" evidence="4">
    <location>
        <begin position="784"/>
        <end position="849"/>
    </location>
</feature>
<dbReference type="GO" id="GO:0051015">
    <property type="term" value="F:actin filament binding"/>
    <property type="evidence" value="ECO:0007669"/>
    <property type="project" value="InterPro"/>
</dbReference>
<dbReference type="SUPFAM" id="SSF47050">
    <property type="entry name" value="VHP, Villin headpiece domain"/>
    <property type="match status" value="1"/>
</dbReference>
<dbReference type="SUPFAM" id="SSF55753">
    <property type="entry name" value="Actin depolymerizing proteins"/>
    <property type="match status" value="3"/>
</dbReference>
<keyword evidence="2" id="KW-0117">Actin capping</keyword>
<dbReference type="GO" id="GO:0051016">
    <property type="term" value="P:barbed-end actin filament capping"/>
    <property type="evidence" value="ECO:0007669"/>
    <property type="project" value="TreeGrafter"/>
</dbReference>
<dbReference type="InterPro" id="IPR036180">
    <property type="entry name" value="Gelsolin-like_dom_sf"/>
</dbReference>
<organism evidence="5 6">
    <name type="scientific">Pristionchus mayeri</name>
    <dbReference type="NCBI Taxonomy" id="1317129"/>
    <lineage>
        <taxon>Eukaryota</taxon>
        <taxon>Metazoa</taxon>
        <taxon>Ecdysozoa</taxon>
        <taxon>Nematoda</taxon>
        <taxon>Chromadorea</taxon>
        <taxon>Rhabditida</taxon>
        <taxon>Rhabditina</taxon>
        <taxon>Diplogasteromorpha</taxon>
        <taxon>Diplogasteroidea</taxon>
        <taxon>Neodiplogasteridae</taxon>
        <taxon>Pristionchus</taxon>
    </lineage>
</organism>
<dbReference type="SUPFAM" id="SSF82754">
    <property type="entry name" value="C-terminal, gelsolin-like domain of Sec23/24"/>
    <property type="match status" value="1"/>
</dbReference>
<dbReference type="PROSITE" id="PS51089">
    <property type="entry name" value="HP"/>
    <property type="match status" value="1"/>
</dbReference>
<evidence type="ECO:0000256" key="1">
    <source>
        <dbReference type="ARBA" id="ARBA00008418"/>
    </source>
</evidence>
<dbReference type="EMBL" id="BTRK01000006">
    <property type="protein sequence ID" value="GMR60790.1"/>
    <property type="molecule type" value="Genomic_DNA"/>
</dbReference>
<comment type="caution">
    <text evidence="5">The sequence shown here is derived from an EMBL/GenBank/DDBJ whole genome shotgun (WGS) entry which is preliminary data.</text>
</comment>
<protein>
    <recommendedName>
        <fullName evidence="4">HP domain-containing protein</fullName>
    </recommendedName>
</protein>
<dbReference type="GO" id="GO:0015629">
    <property type="term" value="C:actin cytoskeleton"/>
    <property type="evidence" value="ECO:0007669"/>
    <property type="project" value="TreeGrafter"/>
</dbReference>
<dbReference type="SMART" id="SM00153">
    <property type="entry name" value="VHP"/>
    <property type="match status" value="1"/>
</dbReference>
<accession>A0AAN5DEU6</accession>
<dbReference type="Gene3D" id="1.10.950.10">
    <property type="entry name" value="Villin headpiece domain"/>
    <property type="match status" value="1"/>
</dbReference>
<dbReference type="InterPro" id="IPR029006">
    <property type="entry name" value="ADF-H/Gelsolin-like_dom_sf"/>
</dbReference>
<feature type="non-terminal residue" evidence="5">
    <location>
        <position position="1"/>
    </location>
</feature>
<dbReference type="GO" id="GO:0005546">
    <property type="term" value="F:phosphatidylinositol-4,5-bisphosphate binding"/>
    <property type="evidence" value="ECO:0007669"/>
    <property type="project" value="TreeGrafter"/>
</dbReference>
<evidence type="ECO:0000313" key="6">
    <source>
        <dbReference type="Proteomes" id="UP001328107"/>
    </source>
</evidence>
<proteinExistence type="inferred from homology"/>
<dbReference type="GO" id="GO:0051014">
    <property type="term" value="P:actin filament severing"/>
    <property type="evidence" value="ECO:0007669"/>
    <property type="project" value="TreeGrafter"/>
</dbReference>
<sequence length="849" mass="96445">HNLEGSTKSMISDRAAPLCQTGARSLSDRLSALSVSADRWKTRVEKKSDLDKCCPGNRSTNRAMIGAVRTPRLPIDDGLNSFFKSKESNENTSPETIDLDDLDAIQPTQKLSAIRKTPVARPKKSRVSRPRESKDINELADVNFVKPSLEGVKEDVLVFAVSEDLNEPVTKSARNGLSAVEDYSQTKKSLRSPSINHSSYPEVMLVQVGGDGFIDVRCVIVSKESVHDAACYLLISHTSLIIHNGNESKVLERSKAMQIASSVLHTKQLNCKAAKVERTCDSDTVKRQFWRKLESTSEKSSVLTGNDLVKKNRIFAVDNNLDIGLQITSEVPCYSILDTSKCLIFDFHSELYIWSGRDCLRSQTLAAEDYSKQMQSQLSSFLIFRKISQGLPDVLFSSKFVNWPTASLSTSRPQLKTPVQRKSIYKWKESIQSDATSIANHLLRSEENKDEIILEDVPLDGTNENVITERMKFWILEKDHLSSIENTNEFNRDSCYVVKWQYRIETRVGRLKNRRDTEEERETGRERIAFFYWLGRKSGVKEQGACALRLSEMEKAKSPHIRMEEGAEPSIFLSLFNGLFTVRDNDMDGNTNIFLVLSKSHKRSSFSQMDLSCPLRSHGTYAREKGKKWVVVAGVDSDIKDVRSAFNKWDGDSSEMECIVQGDDASIEWIECKEGSMKPRMYRILGSESSIVQPCRPGTAFPYSQNCLDGSILVDCGKIGWLWTADPLSDTTLNVALIMANERKFPVQVIEKGGEQSTFKAIFPSWEEYEEKKEEKTRKLESIIEERLSLTPEQVIKRRNELNEQIDVENIEKNLSEELFQELYGMSRSEFMSLPQWKKLLVRKEKGYF</sequence>
<dbReference type="InterPro" id="IPR007122">
    <property type="entry name" value="Villin/Gelsolin"/>
</dbReference>
<dbReference type="Gene3D" id="3.40.20.10">
    <property type="entry name" value="Severin"/>
    <property type="match status" value="4"/>
</dbReference>
<evidence type="ECO:0000256" key="2">
    <source>
        <dbReference type="ARBA" id="ARBA00022467"/>
    </source>
</evidence>
<dbReference type="PANTHER" id="PTHR11977">
    <property type="entry name" value="VILLIN"/>
    <property type="match status" value="1"/>
</dbReference>
<evidence type="ECO:0000256" key="3">
    <source>
        <dbReference type="ARBA" id="ARBA00023203"/>
    </source>
</evidence>
<gene>
    <name evidence="5" type="ORF">PMAYCL1PPCAC_30985</name>
</gene>
<reference evidence="6" key="1">
    <citation type="submission" date="2022-10" db="EMBL/GenBank/DDBJ databases">
        <title>Genome assembly of Pristionchus species.</title>
        <authorList>
            <person name="Yoshida K."/>
            <person name="Sommer R.J."/>
        </authorList>
    </citation>
    <scope>NUCLEOTIDE SEQUENCE [LARGE SCALE GENOMIC DNA]</scope>
    <source>
        <strain evidence="6">RS5460</strain>
    </source>
</reference>
<keyword evidence="6" id="KW-1185">Reference proteome</keyword>
<dbReference type="PANTHER" id="PTHR11977:SF45">
    <property type="entry name" value="SUPERVILLIN"/>
    <property type="match status" value="1"/>
</dbReference>